<keyword evidence="7" id="KW-0285">Flavoprotein</keyword>
<sequence>MRQTPIRLLLRASRPRIPAQSFVSQSRLTNITPRRHASASNSPSTSTWGSRLLNVAYGATLVLGLGIVYVYVTDTRASAHRYIVVPALRLIYRDPEEAHRVGNQALKTLWDLGLYPRERGRGDEQRDLAVEVFGRTLKNPIATSAGIDKHADIPDALFAIGPAIVEIGGTTPLPQEGNPKPRVFRLPSQEAMINRYGLNSQGADHVASRLRTRVRKFAHSLGLGNDEVAEKAVLDGIAGVPPGSLTPGKLLAVNIAKNKVTPEDDVEAVTNDYVYCVEKLGPYADILVVNVSSPNTPGLRSLQQTDKLQTILNGVVKAAQNVDRRTKPAVMVKVSPDEDSDAQVAGICDAVWAAGVDGVIVGNTTNRRPNPLPHLGQWTPIEEQHLLEKGGFSGPHLFDRTVALVEKYKKLLVEPPPSVEPPQRRKGALDAETKKIKAELDSKSSDAPPTPAPEPDFVAASVETGAIPGMPPQNDSSSVDASQQATSAEPTAVPASGTVSASVDTGVIPPVNPTPNASASDKQPLIDPPQERFYDKSEAGHDGEDGNGNATKSPASQSTEEATSSVAAQEALTRLPSQAQQDATDKLEAETQTSYSDQPKVIFATGGITNGKQALEVLNAGASVAMVYTALVYGGAGTITRMKDEMRAEIRRQDNEKRQGNQK</sequence>
<comment type="subcellular location">
    <subcellularLocation>
        <location evidence="2">Membrane</location>
    </subcellularLocation>
</comment>
<evidence type="ECO:0000256" key="8">
    <source>
        <dbReference type="ARBA" id="ARBA00022643"/>
    </source>
</evidence>
<accession>A0AAN6IXQ4</accession>
<keyword evidence="14" id="KW-0812">Transmembrane</keyword>
<evidence type="ECO:0000256" key="3">
    <source>
        <dbReference type="ARBA" id="ARBA00005161"/>
    </source>
</evidence>
<dbReference type="InterPro" id="IPR050074">
    <property type="entry name" value="DHO_dehydrogenase"/>
</dbReference>
<feature type="region of interest" description="Disordered" evidence="13">
    <location>
        <begin position="437"/>
        <end position="597"/>
    </location>
</feature>
<evidence type="ECO:0000259" key="15">
    <source>
        <dbReference type="Pfam" id="PF01180"/>
    </source>
</evidence>
<keyword evidence="8" id="KW-0288">FMN</keyword>
<feature type="compositionally biased region" description="Basic and acidic residues" evidence="13">
    <location>
        <begin position="529"/>
        <end position="544"/>
    </location>
</feature>
<evidence type="ECO:0000256" key="6">
    <source>
        <dbReference type="ARBA" id="ARBA00017599"/>
    </source>
</evidence>
<dbReference type="Pfam" id="PF01180">
    <property type="entry name" value="DHO_dh"/>
    <property type="match status" value="2"/>
</dbReference>
<evidence type="ECO:0000256" key="11">
    <source>
        <dbReference type="ARBA" id="ARBA00031623"/>
    </source>
</evidence>
<feature type="domain" description="Dihydroorotate dehydrogenase catalytic" evidence="15">
    <location>
        <begin position="601"/>
        <end position="648"/>
    </location>
</feature>
<dbReference type="EMBL" id="JAJGCB010000002">
    <property type="protein sequence ID" value="KAJ8995114.1"/>
    <property type="molecule type" value="Genomic_DNA"/>
</dbReference>
<reference evidence="16" key="1">
    <citation type="submission" date="2023-01" db="EMBL/GenBank/DDBJ databases">
        <title>Exophiala dermititidis isolated from Cystic Fibrosis Patient.</title>
        <authorList>
            <person name="Kurbessoian T."/>
            <person name="Crocker A."/>
            <person name="Murante D."/>
            <person name="Hogan D.A."/>
            <person name="Stajich J.E."/>
        </authorList>
    </citation>
    <scope>NUCLEOTIDE SEQUENCE</scope>
    <source>
        <strain evidence="16">Ex8</strain>
    </source>
</reference>
<organism evidence="16 17">
    <name type="scientific">Exophiala dermatitidis</name>
    <name type="common">Black yeast-like fungus</name>
    <name type="synonym">Wangiella dermatitidis</name>
    <dbReference type="NCBI Taxonomy" id="5970"/>
    <lineage>
        <taxon>Eukaryota</taxon>
        <taxon>Fungi</taxon>
        <taxon>Dikarya</taxon>
        <taxon>Ascomycota</taxon>
        <taxon>Pezizomycotina</taxon>
        <taxon>Eurotiomycetes</taxon>
        <taxon>Chaetothyriomycetidae</taxon>
        <taxon>Chaetothyriales</taxon>
        <taxon>Herpotrichiellaceae</taxon>
        <taxon>Exophiala</taxon>
    </lineage>
</organism>
<comment type="catalytic activity">
    <reaction evidence="12">
        <text>(S)-dihydroorotate + a quinone = orotate + a quinol</text>
        <dbReference type="Rhea" id="RHEA:30187"/>
        <dbReference type="ChEBI" id="CHEBI:24646"/>
        <dbReference type="ChEBI" id="CHEBI:30839"/>
        <dbReference type="ChEBI" id="CHEBI:30864"/>
        <dbReference type="ChEBI" id="CHEBI:132124"/>
        <dbReference type="EC" id="1.3.5.2"/>
    </reaction>
</comment>
<evidence type="ECO:0000256" key="7">
    <source>
        <dbReference type="ARBA" id="ARBA00022630"/>
    </source>
</evidence>
<evidence type="ECO:0000256" key="9">
    <source>
        <dbReference type="ARBA" id="ARBA00023002"/>
    </source>
</evidence>
<comment type="pathway">
    <text evidence="3">Pyrimidine metabolism; UMP biosynthesis via de novo pathway; orotate from (S)-dihydroorotate (quinone route): step 1/1.</text>
</comment>
<dbReference type="InterPro" id="IPR005719">
    <property type="entry name" value="Dihydroorotate_DH_2"/>
</dbReference>
<dbReference type="FunFam" id="3.20.20.70:FF:000242">
    <property type="entry name" value="Dihydroorotate reductase PyrE"/>
    <property type="match status" value="1"/>
</dbReference>
<comment type="similarity">
    <text evidence="4">Belongs to the dihydroorotate dehydrogenase family. Type 2 subfamily.</text>
</comment>
<evidence type="ECO:0000256" key="13">
    <source>
        <dbReference type="SAM" id="MobiDB-lite"/>
    </source>
</evidence>
<keyword evidence="14" id="KW-1133">Transmembrane helix</keyword>
<evidence type="ECO:0000256" key="14">
    <source>
        <dbReference type="SAM" id="Phobius"/>
    </source>
</evidence>
<protein>
    <recommendedName>
        <fullName evidence="6">Dihydroorotate dehydrogenase (quinone), mitochondrial</fullName>
        <ecNumber evidence="5">1.3.5.2</ecNumber>
    </recommendedName>
    <alternativeName>
        <fullName evidence="11">Dihydroorotate oxidase</fullName>
    </alternativeName>
</protein>
<dbReference type="SUPFAM" id="SSF51395">
    <property type="entry name" value="FMN-linked oxidoreductases"/>
    <property type="match status" value="2"/>
</dbReference>
<dbReference type="InterPro" id="IPR001295">
    <property type="entry name" value="Dihydroorotate_DH_CS"/>
</dbReference>
<dbReference type="Proteomes" id="UP001161757">
    <property type="component" value="Unassembled WGS sequence"/>
</dbReference>
<dbReference type="GO" id="GO:0009220">
    <property type="term" value="P:pyrimidine ribonucleotide biosynthetic process"/>
    <property type="evidence" value="ECO:0007669"/>
    <property type="project" value="TreeGrafter"/>
</dbReference>
<feature type="compositionally biased region" description="Polar residues" evidence="13">
    <location>
        <begin position="548"/>
        <end position="567"/>
    </location>
</feature>
<dbReference type="GO" id="GO:0005743">
    <property type="term" value="C:mitochondrial inner membrane"/>
    <property type="evidence" value="ECO:0007669"/>
    <property type="project" value="TreeGrafter"/>
</dbReference>
<evidence type="ECO:0000313" key="16">
    <source>
        <dbReference type="EMBL" id="KAJ8995114.1"/>
    </source>
</evidence>
<comment type="caution">
    <text evidence="16">The sequence shown here is derived from an EMBL/GenBank/DDBJ whole genome shotgun (WGS) entry which is preliminary data.</text>
</comment>
<evidence type="ECO:0000256" key="1">
    <source>
        <dbReference type="ARBA" id="ARBA00001917"/>
    </source>
</evidence>
<dbReference type="InterPro" id="IPR013785">
    <property type="entry name" value="Aldolase_TIM"/>
</dbReference>
<dbReference type="InterPro" id="IPR005720">
    <property type="entry name" value="Dihydroorotate_DH_cat"/>
</dbReference>
<feature type="transmembrane region" description="Helical" evidence="14">
    <location>
        <begin position="52"/>
        <end position="72"/>
    </location>
</feature>
<dbReference type="Gene3D" id="3.20.20.70">
    <property type="entry name" value="Aldolase class I"/>
    <property type="match status" value="2"/>
</dbReference>
<dbReference type="CDD" id="cd04738">
    <property type="entry name" value="DHOD_2_like"/>
    <property type="match status" value="1"/>
</dbReference>
<proteinExistence type="inferred from homology"/>
<dbReference type="EC" id="1.3.5.2" evidence="5"/>
<dbReference type="PANTHER" id="PTHR48109">
    <property type="entry name" value="DIHYDROOROTATE DEHYDROGENASE (QUINONE), MITOCHONDRIAL-RELATED"/>
    <property type="match status" value="1"/>
</dbReference>
<evidence type="ECO:0000313" key="17">
    <source>
        <dbReference type="Proteomes" id="UP001161757"/>
    </source>
</evidence>
<dbReference type="GO" id="GO:0106430">
    <property type="term" value="F:dihydroorotate dehydrogenase (quinone) activity"/>
    <property type="evidence" value="ECO:0007669"/>
    <property type="project" value="UniProtKB-EC"/>
</dbReference>
<dbReference type="GO" id="GO:0006207">
    <property type="term" value="P:'de novo' pyrimidine nucleobase biosynthetic process"/>
    <property type="evidence" value="ECO:0007669"/>
    <property type="project" value="InterPro"/>
</dbReference>
<keyword evidence="9" id="KW-0560">Oxidoreductase</keyword>
<evidence type="ECO:0000256" key="2">
    <source>
        <dbReference type="ARBA" id="ARBA00004370"/>
    </source>
</evidence>
<dbReference type="PROSITE" id="PS00911">
    <property type="entry name" value="DHODEHASE_1"/>
    <property type="match status" value="1"/>
</dbReference>
<name>A0AAN6IXQ4_EXODE</name>
<dbReference type="AlphaFoldDB" id="A0AAN6IXQ4"/>
<keyword evidence="10 14" id="KW-0472">Membrane</keyword>
<feature type="domain" description="Dihydroorotate dehydrogenase catalytic" evidence="15">
    <location>
        <begin position="128"/>
        <end position="409"/>
    </location>
</feature>
<evidence type="ECO:0000256" key="12">
    <source>
        <dbReference type="ARBA" id="ARBA00048639"/>
    </source>
</evidence>
<evidence type="ECO:0000256" key="5">
    <source>
        <dbReference type="ARBA" id="ARBA00012791"/>
    </source>
</evidence>
<dbReference type="PANTHER" id="PTHR48109:SF4">
    <property type="entry name" value="DIHYDROOROTATE DEHYDROGENASE (QUINONE), MITOCHONDRIAL"/>
    <property type="match status" value="1"/>
</dbReference>
<evidence type="ECO:0000256" key="10">
    <source>
        <dbReference type="ARBA" id="ARBA00023136"/>
    </source>
</evidence>
<feature type="compositionally biased region" description="Polar residues" evidence="13">
    <location>
        <begin position="473"/>
        <end position="489"/>
    </location>
</feature>
<comment type="cofactor">
    <cofactor evidence="1">
        <name>FMN</name>
        <dbReference type="ChEBI" id="CHEBI:58210"/>
    </cofactor>
</comment>
<evidence type="ECO:0000256" key="4">
    <source>
        <dbReference type="ARBA" id="ARBA00005359"/>
    </source>
</evidence>
<gene>
    <name evidence="16" type="primary">URA9</name>
    <name evidence="16" type="ORF">HRR80_001805</name>
</gene>
<dbReference type="NCBIfam" id="TIGR01036">
    <property type="entry name" value="pyrD_sub2"/>
    <property type="match status" value="1"/>
</dbReference>